<evidence type="ECO:0000256" key="2">
    <source>
        <dbReference type="ARBA" id="ARBA00022695"/>
    </source>
</evidence>
<proteinExistence type="predicted"/>
<dbReference type="SUPFAM" id="SSF56672">
    <property type="entry name" value="DNA/RNA polymerases"/>
    <property type="match status" value="1"/>
</dbReference>
<dbReference type="Proteomes" id="UP000499080">
    <property type="component" value="Unassembled WGS sequence"/>
</dbReference>
<dbReference type="Gene3D" id="2.40.70.10">
    <property type="entry name" value="Acid Proteases"/>
    <property type="match status" value="1"/>
</dbReference>
<dbReference type="PANTHER" id="PTHR37984">
    <property type="entry name" value="PROTEIN CBG26694"/>
    <property type="match status" value="1"/>
</dbReference>
<dbReference type="EMBL" id="BGPR01000652">
    <property type="protein sequence ID" value="GBM30118.1"/>
    <property type="molecule type" value="Genomic_DNA"/>
</dbReference>
<dbReference type="PROSITE" id="PS00141">
    <property type="entry name" value="ASP_PROTEASE"/>
    <property type="match status" value="1"/>
</dbReference>
<dbReference type="GO" id="GO:0004190">
    <property type="term" value="F:aspartic-type endopeptidase activity"/>
    <property type="evidence" value="ECO:0007669"/>
    <property type="project" value="InterPro"/>
</dbReference>
<accession>A0A4Y2EPM2</accession>
<reference evidence="5 6" key="1">
    <citation type="journal article" date="2019" name="Sci. Rep.">
        <title>Orb-weaving spider Araneus ventricosus genome elucidates the spidroin gene catalogue.</title>
        <authorList>
            <person name="Kono N."/>
            <person name="Nakamura H."/>
            <person name="Ohtoshi R."/>
            <person name="Moran D.A.P."/>
            <person name="Shinohara A."/>
            <person name="Yoshida Y."/>
            <person name="Fujiwara M."/>
            <person name="Mori M."/>
            <person name="Tomita M."/>
            <person name="Arakawa K."/>
        </authorList>
    </citation>
    <scope>NUCLEOTIDE SEQUENCE [LARGE SCALE GENOMIC DNA]</scope>
</reference>
<dbReference type="GO" id="GO:0071897">
    <property type="term" value="P:DNA biosynthetic process"/>
    <property type="evidence" value="ECO:0007669"/>
    <property type="project" value="UniProtKB-ARBA"/>
</dbReference>
<evidence type="ECO:0000256" key="1">
    <source>
        <dbReference type="ARBA" id="ARBA00022679"/>
    </source>
</evidence>
<dbReference type="CDD" id="cd00303">
    <property type="entry name" value="retropepsin_like"/>
    <property type="match status" value="1"/>
</dbReference>
<dbReference type="AlphaFoldDB" id="A0A4Y2EPM2"/>
<dbReference type="InterPro" id="IPR043502">
    <property type="entry name" value="DNA/RNA_pol_sf"/>
</dbReference>
<organism evidence="5 6">
    <name type="scientific">Araneus ventricosus</name>
    <name type="common">Orbweaver spider</name>
    <name type="synonym">Epeira ventricosa</name>
    <dbReference type="NCBI Taxonomy" id="182803"/>
    <lineage>
        <taxon>Eukaryota</taxon>
        <taxon>Metazoa</taxon>
        <taxon>Ecdysozoa</taxon>
        <taxon>Arthropoda</taxon>
        <taxon>Chelicerata</taxon>
        <taxon>Arachnida</taxon>
        <taxon>Araneae</taxon>
        <taxon>Araneomorphae</taxon>
        <taxon>Entelegynae</taxon>
        <taxon>Araneoidea</taxon>
        <taxon>Araneidae</taxon>
        <taxon>Araneus</taxon>
    </lineage>
</organism>
<name>A0A4Y2EPM2_ARAVE</name>
<evidence type="ECO:0000256" key="3">
    <source>
        <dbReference type="ARBA" id="ARBA00022722"/>
    </source>
</evidence>
<dbReference type="Pfam" id="PF13650">
    <property type="entry name" value="Asp_protease_2"/>
    <property type="match status" value="1"/>
</dbReference>
<evidence type="ECO:0000256" key="4">
    <source>
        <dbReference type="ARBA" id="ARBA00022759"/>
    </source>
</evidence>
<dbReference type="PANTHER" id="PTHR37984:SF5">
    <property type="entry name" value="PROTEIN NYNRIN-LIKE"/>
    <property type="match status" value="1"/>
</dbReference>
<keyword evidence="1" id="KW-0808">Transferase</keyword>
<dbReference type="InterPro" id="IPR021109">
    <property type="entry name" value="Peptidase_aspartic_dom_sf"/>
</dbReference>
<comment type="caution">
    <text evidence="5">The sequence shown here is derived from an EMBL/GenBank/DDBJ whole genome shotgun (WGS) entry which is preliminary data.</text>
</comment>
<evidence type="ECO:0000313" key="6">
    <source>
        <dbReference type="Proteomes" id="UP000499080"/>
    </source>
</evidence>
<dbReference type="GO" id="GO:0006508">
    <property type="term" value="P:proteolysis"/>
    <property type="evidence" value="ECO:0007669"/>
    <property type="project" value="InterPro"/>
</dbReference>
<sequence length="364" mass="40656">MNRAPEEGPRVSSLSGKKNGLYLEGSICGIQCLMLVDTGANVTLLRTDLAQKLKEQLIYTAPNISLKTVTGEKTEIRGKLDASIECVDLEKNEIRTGVEEIPLFSASVQHSKSCSVLTKKRTIIPARSECLIQGVPEVPGQFRYAITNFPSQVSQKGVLVAATLVDLEMEVIPVRVRNLNNKPKFLDKGDVIATCEPVVDIVARPQECSAAQHLPSTLKNFQILKEEQRTAVRKLLNEFQNLFSTCDADVGRCNMTQHRINTGDHPPIKQYPRLLPLARKEEAEHLVKEMVDNGIIEESSGPWASPIVLVKKKDGSTRFCVDYRKLNEITKKELSPATNRRHPGCFEWKSMVYDTGFEKWILAS</sequence>
<dbReference type="Gene3D" id="3.10.10.10">
    <property type="entry name" value="HIV Type 1 Reverse Transcriptase, subunit A, domain 1"/>
    <property type="match status" value="1"/>
</dbReference>
<dbReference type="InterPro" id="IPR001969">
    <property type="entry name" value="Aspartic_peptidase_AS"/>
</dbReference>
<keyword evidence="4" id="KW-0255">Endonuclease</keyword>
<dbReference type="GO" id="GO:0004519">
    <property type="term" value="F:endonuclease activity"/>
    <property type="evidence" value="ECO:0007669"/>
    <property type="project" value="UniProtKB-KW"/>
</dbReference>
<dbReference type="GO" id="GO:0016779">
    <property type="term" value="F:nucleotidyltransferase activity"/>
    <property type="evidence" value="ECO:0007669"/>
    <property type="project" value="UniProtKB-KW"/>
</dbReference>
<protein>
    <recommendedName>
        <fullName evidence="7">Retrovirus-related Pol polyprotein from transposon 297</fullName>
    </recommendedName>
</protein>
<keyword evidence="2" id="KW-0548">Nucleotidyltransferase</keyword>
<dbReference type="InterPro" id="IPR050951">
    <property type="entry name" value="Retrovirus_Pol_polyprotein"/>
</dbReference>
<gene>
    <name evidence="5" type="ORF">AVEN_78516_1</name>
</gene>
<evidence type="ECO:0008006" key="7">
    <source>
        <dbReference type="Google" id="ProtNLM"/>
    </source>
</evidence>
<keyword evidence="3" id="KW-0540">Nuclease</keyword>
<keyword evidence="4" id="KW-0378">Hydrolase</keyword>
<evidence type="ECO:0000313" key="5">
    <source>
        <dbReference type="EMBL" id="GBM30118.1"/>
    </source>
</evidence>
<keyword evidence="6" id="KW-1185">Reference proteome</keyword>
<dbReference type="OrthoDB" id="6507393at2759"/>